<comment type="caution">
    <text evidence="2">The sequence shown here is derived from an EMBL/GenBank/DDBJ whole genome shotgun (WGS) entry which is preliminary data.</text>
</comment>
<name>A0A8K0CA38_IGNLU</name>
<feature type="signal peptide" evidence="1">
    <location>
        <begin position="1"/>
        <end position="18"/>
    </location>
</feature>
<organism evidence="2 3">
    <name type="scientific">Ignelater luminosus</name>
    <name type="common">Cucubano</name>
    <name type="synonym">Pyrophorus luminosus</name>
    <dbReference type="NCBI Taxonomy" id="2038154"/>
    <lineage>
        <taxon>Eukaryota</taxon>
        <taxon>Metazoa</taxon>
        <taxon>Ecdysozoa</taxon>
        <taxon>Arthropoda</taxon>
        <taxon>Hexapoda</taxon>
        <taxon>Insecta</taxon>
        <taxon>Pterygota</taxon>
        <taxon>Neoptera</taxon>
        <taxon>Endopterygota</taxon>
        <taxon>Coleoptera</taxon>
        <taxon>Polyphaga</taxon>
        <taxon>Elateriformia</taxon>
        <taxon>Elateroidea</taxon>
        <taxon>Elateridae</taxon>
        <taxon>Agrypninae</taxon>
        <taxon>Pyrophorini</taxon>
        <taxon>Ignelater</taxon>
    </lineage>
</organism>
<proteinExistence type="predicted"/>
<evidence type="ECO:0000313" key="3">
    <source>
        <dbReference type="Proteomes" id="UP000801492"/>
    </source>
</evidence>
<keyword evidence="3" id="KW-1185">Reference proteome</keyword>
<feature type="chain" id="PRO_5035420004" evidence="1">
    <location>
        <begin position="19"/>
        <end position="265"/>
    </location>
</feature>
<dbReference type="InterPro" id="IPR038602">
    <property type="entry name" value="Mite_allergen_7_sf"/>
</dbReference>
<protein>
    <submittedName>
        <fullName evidence="2">Uncharacterized protein</fullName>
    </submittedName>
</protein>
<evidence type="ECO:0000256" key="1">
    <source>
        <dbReference type="SAM" id="SignalP"/>
    </source>
</evidence>
<dbReference type="Proteomes" id="UP000801492">
    <property type="component" value="Unassembled WGS sequence"/>
</dbReference>
<dbReference type="Gene3D" id="3.15.10.50">
    <property type="match status" value="1"/>
</dbReference>
<accession>A0A8K0CA38</accession>
<dbReference type="AlphaFoldDB" id="A0A8K0CA38"/>
<keyword evidence="1" id="KW-0732">Signal</keyword>
<reference evidence="2" key="1">
    <citation type="submission" date="2019-08" db="EMBL/GenBank/DDBJ databases">
        <title>The genome of the North American firefly Photinus pyralis.</title>
        <authorList>
            <consortium name="Photinus pyralis genome working group"/>
            <person name="Fallon T.R."/>
            <person name="Sander Lower S.E."/>
            <person name="Weng J.-K."/>
        </authorList>
    </citation>
    <scope>NUCLEOTIDE SEQUENCE</scope>
    <source>
        <strain evidence="2">TRF0915ILg1</strain>
        <tissue evidence="2">Whole body</tissue>
    </source>
</reference>
<gene>
    <name evidence="2" type="ORF">ILUMI_24533</name>
</gene>
<sequence length="265" mass="30032">MLLIKLLFCITIFTAVLSTDEDLQTYKEIKDVKLTKLRFLVNQEKYKSTLEELSKQLLMGTDYKETVATVNEFVDDFLPLLNGFITTRNLEPMEIEGFEASFKWTIFTGWVILDNGSLAGISTFVRRGDVTVRYSYPNIKISIPLGFLNLNFRYDYEVKFMQLGPTGDATGKSEGNKFTVNLQIDMTTLRAKLDKFKLNTLGSVSLKFSGNILTDWIVNLMLSVVIPILKPILGIVIEGYVVDGLESALRAYNNAICKLLDDCWI</sequence>
<dbReference type="Pfam" id="PF16984">
    <property type="entry name" value="Grp7_allergen"/>
    <property type="match status" value="1"/>
</dbReference>
<dbReference type="InterPro" id="IPR020234">
    <property type="entry name" value="Mite_allergen_group-7"/>
</dbReference>
<dbReference type="OrthoDB" id="6419576at2759"/>
<evidence type="ECO:0000313" key="2">
    <source>
        <dbReference type="EMBL" id="KAF2881676.1"/>
    </source>
</evidence>
<dbReference type="EMBL" id="VTPC01090711">
    <property type="protein sequence ID" value="KAF2881676.1"/>
    <property type="molecule type" value="Genomic_DNA"/>
</dbReference>